<evidence type="ECO:0000256" key="8">
    <source>
        <dbReference type="SAM" id="Phobius"/>
    </source>
</evidence>
<gene>
    <name evidence="10" type="ORF">PVL29_011155</name>
</gene>
<evidence type="ECO:0000256" key="6">
    <source>
        <dbReference type="PROSITE-ProRule" id="PRU10007"/>
    </source>
</evidence>
<keyword evidence="4" id="KW-0520">NAD</keyword>
<keyword evidence="8" id="KW-0812">Transmembrane</keyword>
<keyword evidence="11" id="KW-1185">Reference proteome</keyword>
<comment type="subunit">
    <text evidence="2">Homotetramer.</text>
</comment>
<evidence type="ECO:0000256" key="7">
    <source>
        <dbReference type="RuleBase" id="RU003345"/>
    </source>
</evidence>
<reference evidence="10 11" key="1">
    <citation type="journal article" date="2023" name="BMC Biotechnol.">
        <title>Vitis rotundifolia cv Carlos genome sequencing.</title>
        <authorList>
            <person name="Huff M."/>
            <person name="Hulse-Kemp A."/>
            <person name="Scheffler B."/>
            <person name="Youngblood R."/>
            <person name="Simpson S."/>
            <person name="Babiker E."/>
            <person name="Staton M."/>
        </authorList>
    </citation>
    <scope>NUCLEOTIDE SEQUENCE [LARGE SCALE GENOMIC DNA]</scope>
    <source>
        <tissue evidence="10">Leaf</tissue>
    </source>
</reference>
<dbReference type="EMBL" id="JARBHA010000009">
    <property type="protein sequence ID" value="KAJ9691910.1"/>
    <property type="molecule type" value="Genomic_DNA"/>
</dbReference>
<dbReference type="InterPro" id="IPR029510">
    <property type="entry name" value="Ald_DH_CS_GLU"/>
</dbReference>
<keyword evidence="8" id="KW-1133">Transmembrane helix</keyword>
<feature type="active site" evidence="6">
    <location>
        <position position="293"/>
    </location>
</feature>
<organism evidence="10 11">
    <name type="scientific">Vitis rotundifolia</name>
    <name type="common">Muscadine grape</name>
    <dbReference type="NCBI Taxonomy" id="103349"/>
    <lineage>
        <taxon>Eukaryota</taxon>
        <taxon>Viridiplantae</taxon>
        <taxon>Streptophyta</taxon>
        <taxon>Embryophyta</taxon>
        <taxon>Tracheophyta</taxon>
        <taxon>Spermatophyta</taxon>
        <taxon>Magnoliopsida</taxon>
        <taxon>eudicotyledons</taxon>
        <taxon>Gunneridae</taxon>
        <taxon>Pentapetalae</taxon>
        <taxon>rosids</taxon>
        <taxon>Vitales</taxon>
        <taxon>Vitaceae</taxon>
        <taxon>Viteae</taxon>
        <taxon>Vitis</taxon>
    </lineage>
</organism>
<feature type="domain" description="Aldehyde dehydrogenase" evidence="9">
    <location>
        <begin position="34"/>
        <end position="511"/>
    </location>
</feature>
<dbReference type="InterPro" id="IPR016163">
    <property type="entry name" value="Ald_DH_C"/>
</dbReference>
<dbReference type="Gene3D" id="3.40.309.10">
    <property type="entry name" value="Aldehyde Dehydrogenase, Chain A, domain 2"/>
    <property type="match status" value="1"/>
</dbReference>
<accession>A0AA38ZN97</accession>
<proteinExistence type="inferred from homology"/>
<dbReference type="InterPro" id="IPR015590">
    <property type="entry name" value="Aldehyde_DH_dom"/>
</dbReference>
<dbReference type="EC" id="1.2.1.3" evidence="5"/>
<name>A0AA38ZN97_VITRO</name>
<evidence type="ECO:0000256" key="1">
    <source>
        <dbReference type="ARBA" id="ARBA00009986"/>
    </source>
</evidence>
<evidence type="ECO:0000256" key="3">
    <source>
        <dbReference type="ARBA" id="ARBA00023002"/>
    </source>
</evidence>
<dbReference type="InterPro" id="IPR044638">
    <property type="entry name" value="ALDH7A1-like"/>
</dbReference>
<dbReference type="InterPro" id="IPR016162">
    <property type="entry name" value="Ald_DH_N"/>
</dbReference>
<dbReference type="SUPFAM" id="SSF53720">
    <property type="entry name" value="ALDH-like"/>
    <property type="match status" value="1"/>
</dbReference>
<evidence type="ECO:0000256" key="5">
    <source>
        <dbReference type="ARBA" id="ARBA00024226"/>
    </source>
</evidence>
<dbReference type="AlphaFoldDB" id="A0AA38ZN97"/>
<dbReference type="InterPro" id="IPR016161">
    <property type="entry name" value="Ald_DH/histidinol_DH"/>
</dbReference>
<evidence type="ECO:0000256" key="4">
    <source>
        <dbReference type="ARBA" id="ARBA00023027"/>
    </source>
</evidence>
<dbReference type="PANTHER" id="PTHR43521">
    <property type="entry name" value="ALPHA-AMINOADIPIC SEMIALDEHYDE DEHYDROGENASE"/>
    <property type="match status" value="1"/>
</dbReference>
<evidence type="ECO:0000256" key="2">
    <source>
        <dbReference type="ARBA" id="ARBA00011881"/>
    </source>
</evidence>
<sequence>MSFARREYRFFSEIDLSVVNPGSYVNGVWKEGCSWAAASLNPADNETIAWVRESSLEDYEEGIQACRKAAKLWMKTPVRKRCEIVRQIGDALRAKIHLLGRLVSLEVGKILLEGIREVQDVIDMCDYAAGLSEKLNLNGSVIREGDCLYFPNNQHMRLEFLFQWVLLLLTFCACLLQVWNPLGVVGVITPFNFPCAVLGRNACLALVTGNCVVWKGSRTTPLVTIAMTKLVAGVLKSNNLPGAIFTSFCGSPQIGQAIAEDKRIPLVSFTGTSKVGLMVQQRVNDRFGKCLLELSGNNAITVMDDADILLAVDSVMINAVGTAGQCRTTCRRLLLHESIYEEVLDRLLHEYRCVAVGDPLNTGTLLGPLRTRDLQRNFQQVIHRIKSQGGKILAGGSAPKCRGNFVRPTIVEISPNANVVKEELFAPVLYVFKFQTFQEAIKINNSISQGSSNSIFTRKPKVIYEWIRSLGSDCGIDHVIGVATIGFWGGRKATRGLRAARSDSWEQYVRRTTCTINYGYESLF</sequence>
<evidence type="ECO:0000313" key="10">
    <source>
        <dbReference type="EMBL" id="KAJ9691910.1"/>
    </source>
</evidence>
<comment type="similarity">
    <text evidence="1 7">Belongs to the aldehyde dehydrogenase family.</text>
</comment>
<keyword evidence="3 7" id="KW-0560">Oxidoreductase</keyword>
<dbReference type="Gene3D" id="3.40.605.10">
    <property type="entry name" value="Aldehyde Dehydrogenase, Chain A, domain 1"/>
    <property type="match status" value="1"/>
</dbReference>
<dbReference type="PROSITE" id="PS00687">
    <property type="entry name" value="ALDEHYDE_DEHYDR_GLU"/>
    <property type="match status" value="1"/>
</dbReference>
<dbReference type="Pfam" id="PF00171">
    <property type="entry name" value="Aldedh"/>
    <property type="match status" value="1"/>
</dbReference>
<comment type="caution">
    <text evidence="10">The sequence shown here is derived from an EMBL/GenBank/DDBJ whole genome shotgun (WGS) entry which is preliminary data.</text>
</comment>
<keyword evidence="8" id="KW-0472">Membrane</keyword>
<dbReference type="PANTHER" id="PTHR43521:SF1">
    <property type="entry name" value="ALPHA-AMINOADIPIC SEMIALDEHYDE DEHYDROGENASE"/>
    <property type="match status" value="1"/>
</dbReference>
<dbReference type="Proteomes" id="UP001168098">
    <property type="component" value="Unassembled WGS sequence"/>
</dbReference>
<feature type="transmembrane region" description="Helical" evidence="8">
    <location>
        <begin position="160"/>
        <end position="179"/>
    </location>
</feature>
<dbReference type="GO" id="GO:0004029">
    <property type="term" value="F:aldehyde dehydrogenase (NAD+) activity"/>
    <property type="evidence" value="ECO:0007669"/>
    <property type="project" value="UniProtKB-EC"/>
</dbReference>
<protein>
    <recommendedName>
        <fullName evidence="5">aldehyde dehydrogenase (NAD(+))</fullName>
        <ecNumber evidence="5">1.2.1.3</ecNumber>
    </recommendedName>
</protein>
<evidence type="ECO:0000259" key="9">
    <source>
        <dbReference type="Pfam" id="PF00171"/>
    </source>
</evidence>
<evidence type="ECO:0000313" key="11">
    <source>
        <dbReference type="Proteomes" id="UP001168098"/>
    </source>
</evidence>